<evidence type="ECO:0000313" key="6">
    <source>
        <dbReference type="EMBL" id="KAK9681951.1"/>
    </source>
</evidence>
<dbReference type="GO" id="GO:0005634">
    <property type="term" value="C:nucleus"/>
    <property type="evidence" value="ECO:0007669"/>
    <property type="project" value="TreeGrafter"/>
</dbReference>
<comment type="similarity">
    <text evidence="1">Belongs to the glutaredoxin family. CGFS subfamily.</text>
</comment>
<dbReference type="SUPFAM" id="SSF52833">
    <property type="entry name" value="Thioredoxin-like"/>
    <property type="match status" value="2"/>
</dbReference>
<dbReference type="EMBL" id="JBDFQZ010000010">
    <property type="protein sequence ID" value="KAK9681951.1"/>
    <property type="molecule type" value="Genomic_DNA"/>
</dbReference>
<dbReference type="CDD" id="cd03028">
    <property type="entry name" value="GRX_PICOT_like"/>
    <property type="match status" value="2"/>
</dbReference>
<dbReference type="FunFam" id="3.40.30.10:FF:000012">
    <property type="entry name" value="Monothiol glutaredoxin"/>
    <property type="match status" value="2"/>
</dbReference>
<proteinExistence type="inferred from homology"/>
<organism evidence="6 7">
    <name type="scientific">Saponaria officinalis</name>
    <name type="common">Common soapwort</name>
    <name type="synonym">Lychnis saponaria</name>
    <dbReference type="NCBI Taxonomy" id="3572"/>
    <lineage>
        <taxon>Eukaryota</taxon>
        <taxon>Viridiplantae</taxon>
        <taxon>Streptophyta</taxon>
        <taxon>Embryophyta</taxon>
        <taxon>Tracheophyta</taxon>
        <taxon>Spermatophyta</taxon>
        <taxon>Magnoliopsida</taxon>
        <taxon>eudicotyledons</taxon>
        <taxon>Gunneridae</taxon>
        <taxon>Pentapetalae</taxon>
        <taxon>Caryophyllales</taxon>
        <taxon>Caryophyllaceae</taxon>
        <taxon>Caryophylleae</taxon>
        <taxon>Saponaria</taxon>
    </lineage>
</organism>
<dbReference type="AlphaFoldDB" id="A0AAW1HXM7"/>
<keyword evidence="2" id="KW-0479">Metal-binding</keyword>
<dbReference type="GO" id="GO:0006879">
    <property type="term" value="P:intracellular iron ion homeostasis"/>
    <property type="evidence" value="ECO:0007669"/>
    <property type="project" value="TreeGrafter"/>
</dbReference>
<dbReference type="Gene3D" id="3.40.30.10">
    <property type="entry name" value="Glutaredoxin"/>
    <property type="match status" value="2"/>
</dbReference>
<dbReference type="GO" id="GO:0051536">
    <property type="term" value="F:iron-sulfur cluster binding"/>
    <property type="evidence" value="ECO:0007669"/>
    <property type="project" value="UniProtKB-KW"/>
</dbReference>
<protein>
    <recommendedName>
        <fullName evidence="5">Glutaredoxin domain-containing protein</fullName>
    </recommendedName>
</protein>
<keyword evidence="7" id="KW-1185">Reference proteome</keyword>
<dbReference type="Proteomes" id="UP001443914">
    <property type="component" value="Unassembled WGS sequence"/>
</dbReference>
<dbReference type="Pfam" id="PF00462">
    <property type="entry name" value="Glutaredoxin"/>
    <property type="match status" value="2"/>
</dbReference>
<evidence type="ECO:0000313" key="7">
    <source>
        <dbReference type="Proteomes" id="UP001443914"/>
    </source>
</evidence>
<dbReference type="PANTHER" id="PTHR10293:SF73">
    <property type="entry name" value="GLUTAREDOXIN-3"/>
    <property type="match status" value="1"/>
</dbReference>
<gene>
    <name evidence="6" type="ORF">RND81_10G039400</name>
</gene>
<sequence length="548" mass="61151">MPWDTTKTPISCAQNGKPVDTLEGADPSSLANKVAKVVGSVNPDEPAAPARFGLAAGPSILEGIKNLAQNNEPFPIENQPSSGHIGDLNEELKQLINSKPIMLFMKGNPEEPKCGFNLEVIDILKKEKVPFGTFDILTNQKVRKGLNKFSNWPTYPQLYLKGELLGGCDIITDMHTNGQLKDVFRDFGIETTDSIKGSTGNGNGDISSSTGLSSSFTSRLVSLIAFSPVMLFMKGEPEQPKCGFSRKVVEILQQEKVSFKSFDILTDDEVRQGLKVYSNWFSYPQLYTDNEFIGGSDIEGVMAKIGTFSSVYQGPGLFDHTPCIIQVKGAPSTRRRSFKYFNMWSGAADFIHCVQEGWNHPIRGTKMYCVVKKMKALKRSLKILNRSLFADVENNAIRAGLYLDFVQEHVKNYPTNAEWTEKELSAAATYSELRKACDSFLLQKSKAVWTSEGDNNIKYFHSVIKGRQIQNKILRIRDIRGKECVSPKDIQNAFLEFYTGLLGTSQPLTRINMDVVQKGKLSTQEHARLLLQPISRMDVKRAVFSILK</sequence>
<evidence type="ECO:0000256" key="3">
    <source>
        <dbReference type="ARBA" id="ARBA00023004"/>
    </source>
</evidence>
<evidence type="ECO:0000259" key="5">
    <source>
        <dbReference type="Pfam" id="PF00462"/>
    </source>
</evidence>
<feature type="domain" description="Glutaredoxin" evidence="5">
    <location>
        <begin position="101"/>
        <end position="164"/>
    </location>
</feature>
<dbReference type="GO" id="GO:0046872">
    <property type="term" value="F:metal ion binding"/>
    <property type="evidence" value="ECO:0007669"/>
    <property type="project" value="UniProtKB-KW"/>
</dbReference>
<dbReference type="InterPro" id="IPR002109">
    <property type="entry name" value="Glutaredoxin"/>
</dbReference>
<dbReference type="GO" id="GO:0005829">
    <property type="term" value="C:cytosol"/>
    <property type="evidence" value="ECO:0007669"/>
    <property type="project" value="TreeGrafter"/>
</dbReference>
<dbReference type="InterPro" id="IPR004480">
    <property type="entry name" value="Monothiol_GRX-rel"/>
</dbReference>
<evidence type="ECO:0000256" key="1">
    <source>
        <dbReference type="ARBA" id="ARBA00008983"/>
    </source>
</evidence>
<dbReference type="PANTHER" id="PTHR10293">
    <property type="entry name" value="GLUTAREDOXIN FAMILY MEMBER"/>
    <property type="match status" value="1"/>
</dbReference>
<dbReference type="NCBIfam" id="TIGR00365">
    <property type="entry name" value="Grx4 family monothiol glutaredoxin"/>
    <property type="match status" value="1"/>
</dbReference>
<reference evidence="6" key="1">
    <citation type="submission" date="2024-03" db="EMBL/GenBank/DDBJ databases">
        <title>WGS assembly of Saponaria officinalis var. Norfolk2.</title>
        <authorList>
            <person name="Jenkins J."/>
            <person name="Shu S."/>
            <person name="Grimwood J."/>
            <person name="Barry K."/>
            <person name="Goodstein D."/>
            <person name="Schmutz J."/>
            <person name="Leebens-Mack J."/>
            <person name="Osbourn A."/>
        </authorList>
    </citation>
    <scope>NUCLEOTIDE SEQUENCE [LARGE SCALE GENOMIC DNA]</scope>
    <source>
        <strain evidence="6">JIC</strain>
    </source>
</reference>
<dbReference type="PROSITE" id="PS51354">
    <property type="entry name" value="GLUTAREDOXIN_2"/>
    <property type="match status" value="2"/>
</dbReference>
<name>A0AAW1HXM7_SAPOF</name>
<dbReference type="InterPro" id="IPR036249">
    <property type="entry name" value="Thioredoxin-like_sf"/>
</dbReference>
<comment type="caution">
    <text evidence="6">The sequence shown here is derived from an EMBL/GenBank/DDBJ whole genome shotgun (WGS) entry which is preliminary data.</text>
</comment>
<keyword evidence="3" id="KW-0408">Iron</keyword>
<dbReference type="InterPro" id="IPR033658">
    <property type="entry name" value="GRX_PICOT-like"/>
</dbReference>
<evidence type="ECO:0000256" key="4">
    <source>
        <dbReference type="ARBA" id="ARBA00023014"/>
    </source>
</evidence>
<feature type="domain" description="Glutaredoxin" evidence="5">
    <location>
        <begin position="229"/>
        <end position="293"/>
    </location>
</feature>
<evidence type="ECO:0000256" key="2">
    <source>
        <dbReference type="ARBA" id="ARBA00022723"/>
    </source>
</evidence>
<keyword evidence="4" id="KW-0411">Iron-sulfur</keyword>
<accession>A0AAW1HXM7</accession>